<reference evidence="10" key="1">
    <citation type="journal article" date="2023" name="Science">
        <title>Genome structures resolve the early diversification of teleost fishes.</title>
        <authorList>
            <person name="Parey E."/>
            <person name="Louis A."/>
            <person name="Montfort J."/>
            <person name="Bouchez O."/>
            <person name="Roques C."/>
            <person name="Iampietro C."/>
            <person name="Lluch J."/>
            <person name="Castinel A."/>
            <person name="Donnadieu C."/>
            <person name="Desvignes T."/>
            <person name="Floi Bucao C."/>
            <person name="Jouanno E."/>
            <person name="Wen M."/>
            <person name="Mejri S."/>
            <person name="Dirks R."/>
            <person name="Jansen H."/>
            <person name="Henkel C."/>
            <person name="Chen W.J."/>
            <person name="Zahm M."/>
            <person name="Cabau C."/>
            <person name="Klopp C."/>
            <person name="Thompson A.W."/>
            <person name="Robinson-Rechavi M."/>
            <person name="Braasch I."/>
            <person name="Lecointre G."/>
            <person name="Bobe J."/>
            <person name="Postlethwait J.H."/>
            <person name="Berthelot C."/>
            <person name="Roest Crollius H."/>
            <person name="Guiguen Y."/>
        </authorList>
    </citation>
    <scope>NUCLEOTIDE SEQUENCE</scope>
    <source>
        <strain evidence="10">WJC10195</strain>
    </source>
</reference>
<evidence type="ECO:0000313" key="11">
    <source>
        <dbReference type="Proteomes" id="UP001152622"/>
    </source>
</evidence>
<evidence type="ECO:0000256" key="2">
    <source>
        <dbReference type="ARBA" id="ARBA00010845"/>
    </source>
</evidence>
<evidence type="ECO:0000256" key="5">
    <source>
        <dbReference type="ARBA" id="ARBA00022829"/>
    </source>
</evidence>
<proteinExistence type="inferred from homology"/>
<evidence type="ECO:0000256" key="6">
    <source>
        <dbReference type="ARBA" id="ARBA00023054"/>
    </source>
</evidence>
<evidence type="ECO:0000256" key="9">
    <source>
        <dbReference type="SAM" id="MobiDB-lite"/>
    </source>
</evidence>
<comment type="subcellular location">
    <subcellularLocation>
        <location evidence="1">Chromosome</location>
        <location evidence="1">Centromere</location>
    </subcellularLocation>
</comment>
<feature type="region of interest" description="Disordered" evidence="9">
    <location>
        <begin position="1"/>
        <end position="21"/>
    </location>
</feature>
<sequence>MESQVPTDTLRDPGDRSAISRRVAMVRERVQKKSYQQSLEDIKEKMKEKRNKRMLSVSAASRGLSKNKGQINSSSKPLVLKSVQVNNRALARALEEEKAKVRQAQGLILQMRREQQTLLLHLLLLKRKLHEHEERQQAAGEEEGLTQSIPQEQESVDPGAAPFTSSPTQVSKLLPVLGSRINPSCEQEPFRIDTCIEEPSQPVDEAPPLVAESLAQAALPRTVTARRRCESRQGSTHKRGRRSFCQRNSPRPPGTGEPELNLDLEPLPQEFGPAQQSTPEAPPPKVPGHTQQQRQRKPIASRVKPERGAQAGPRGSEEAVGKRQAQGPVPEPRTR</sequence>
<comment type="caution">
    <text evidence="10">The sequence shown here is derived from an EMBL/GenBank/DDBJ whole genome shotgun (WGS) entry which is preliminary data.</text>
</comment>
<dbReference type="Gene3D" id="1.20.5.730">
    <property type="entry name" value="Single helix bin"/>
    <property type="match status" value="1"/>
</dbReference>
<evidence type="ECO:0008006" key="12">
    <source>
        <dbReference type="Google" id="ProtNLM"/>
    </source>
</evidence>
<comment type="similarity">
    <text evidence="2">Belongs to the shugoshin family.</text>
</comment>
<name>A0A9Q1EVC0_SYNKA</name>
<dbReference type="GO" id="GO:0000775">
    <property type="term" value="C:chromosome, centromeric region"/>
    <property type="evidence" value="ECO:0007669"/>
    <property type="project" value="UniProtKB-SubCell"/>
</dbReference>
<keyword evidence="3" id="KW-0158">Chromosome</keyword>
<dbReference type="Proteomes" id="UP001152622">
    <property type="component" value="Chromosome 12"/>
</dbReference>
<dbReference type="InterPro" id="IPR038889">
    <property type="entry name" value="Shugoshin1/2"/>
</dbReference>
<keyword evidence="6" id="KW-0175">Coiled coil</keyword>
<dbReference type="PANTHER" id="PTHR21577">
    <property type="entry name" value="SHUGOSHIN"/>
    <property type="match status" value="1"/>
</dbReference>
<keyword evidence="5" id="KW-0159">Chromosome partition</keyword>
<protein>
    <recommendedName>
        <fullName evidence="12">Shugoshin C-terminal domain-containing protein</fullName>
    </recommendedName>
</protein>
<evidence type="ECO:0000256" key="3">
    <source>
        <dbReference type="ARBA" id="ARBA00022454"/>
    </source>
</evidence>
<gene>
    <name evidence="10" type="ORF">SKAU_G00298840</name>
</gene>
<feature type="region of interest" description="Disordered" evidence="9">
    <location>
        <begin position="222"/>
        <end position="335"/>
    </location>
</feature>
<feature type="compositionally biased region" description="Basic residues" evidence="9">
    <location>
        <begin position="235"/>
        <end position="244"/>
    </location>
</feature>
<dbReference type="GO" id="GO:0007059">
    <property type="term" value="P:chromosome segregation"/>
    <property type="evidence" value="ECO:0007669"/>
    <property type="project" value="UniProtKB-KW"/>
</dbReference>
<dbReference type="GO" id="GO:0051301">
    <property type="term" value="P:cell division"/>
    <property type="evidence" value="ECO:0007669"/>
    <property type="project" value="UniProtKB-KW"/>
</dbReference>
<evidence type="ECO:0000313" key="10">
    <source>
        <dbReference type="EMBL" id="KAJ8345691.1"/>
    </source>
</evidence>
<dbReference type="PANTHER" id="PTHR21577:SF3">
    <property type="entry name" value="SHUGOSHIN 1-RELATED"/>
    <property type="match status" value="1"/>
</dbReference>
<keyword evidence="11" id="KW-1185">Reference proteome</keyword>
<evidence type="ECO:0000256" key="1">
    <source>
        <dbReference type="ARBA" id="ARBA00004584"/>
    </source>
</evidence>
<dbReference type="AlphaFoldDB" id="A0A9Q1EVC0"/>
<keyword evidence="8" id="KW-0137">Centromere</keyword>
<keyword evidence="4" id="KW-0132">Cell division</keyword>
<evidence type="ECO:0000256" key="8">
    <source>
        <dbReference type="ARBA" id="ARBA00023328"/>
    </source>
</evidence>
<dbReference type="EMBL" id="JAINUF010000012">
    <property type="protein sequence ID" value="KAJ8345691.1"/>
    <property type="molecule type" value="Genomic_DNA"/>
</dbReference>
<accession>A0A9Q1EVC0</accession>
<feature type="region of interest" description="Disordered" evidence="9">
    <location>
        <begin position="46"/>
        <end position="73"/>
    </location>
</feature>
<organism evidence="10 11">
    <name type="scientific">Synaphobranchus kaupii</name>
    <name type="common">Kaup's arrowtooth eel</name>
    <dbReference type="NCBI Taxonomy" id="118154"/>
    <lineage>
        <taxon>Eukaryota</taxon>
        <taxon>Metazoa</taxon>
        <taxon>Chordata</taxon>
        <taxon>Craniata</taxon>
        <taxon>Vertebrata</taxon>
        <taxon>Euteleostomi</taxon>
        <taxon>Actinopterygii</taxon>
        <taxon>Neopterygii</taxon>
        <taxon>Teleostei</taxon>
        <taxon>Anguilliformes</taxon>
        <taxon>Synaphobranchidae</taxon>
        <taxon>Synaphobranchus</taxon>
    </lineage>
</organism>
<evidence type="ECO:0000256" key="7">
    <source>
        <dbReference type="ARBA" id="ARBA00023306"/>
    </source>
</evidence>
<keyword evidence="7" id="KW-0131">Cell cycle</keyword>
<dbReference type="OrthoDB" id="9901374at2759"/>
<evidence type="ECO:0000256" key="4">
    <source>
        <dbReference type="ARBA" id="ARBA00022618"/>
    </source>
</evidence>
<feature type="region of interest" description="Disordered" evidence="9">
    <location>
        <begin position="134"/>
        <end position="167"/>
    </location>
</feature>
<feature type="compositionally biased region" description="Low complexity" evidence="9">
    <location>
        <begin position="257"/>
        <end position="270"/>
    </location>
</feature>